<keyword evidence="5" id="KW-0648">Protein biosynthesis</keyword>
<feature type="domain" description="Glutamyl/glutaminyl-tRNA synthetase class Ib catalytic" evidence="6">
    <location>
        <begin position="175"/>
        <end position="298"/>
    </location>
</feature>
<evidence type="ECO:0000256" key="4">
    <source>
        <dbReference type="ARBA" id="ARBA00023146"/>
    </source>
</evidence>
<keyword evidence="2 5" id="KW-0547">Nucleotide-binding</keyword>
<dbReference type="InterPro" id="IPR049940">
    <property type="entry name" value="GluQ/Sye"/>
</dbReference>
<dbReference type="AlphaFoldDB" id="A0A3N4MCY3"/>
<evidence type="ECO:0000313" key="7">
    <source>
        <dbReference type="EMBL" id="RPD41418.1"/>
    </source>
</evidence>
<keyword evidence="8" id="KW-1185">Reference proteome</keyword>
<dbReference type="InterPro" id="IPR014729">
    <property type="entry name" value="Rossmann-like_a/b/a_fold"/>
</dbReference>
<dbReference type="PROSITE" id="PS00178">
    <property type="entry name" value="AA_TRNA_LIGASE_I"/>
    <property type="match status" value="1"/>
</dbReference>
<dbReference type="Gene3D" id="3.40.50.620">
    <property type="entry name" value="HUPs"/>
    <property type="match status" value="1"/>
</dbReference>
<dbReference type="GO" id="GO:0006424">
    <property type="term" value="P:glutamyl-tRNA aminoacylation"/>
    <property type="evidence" value="ECO:0007669"/>
    <property type="project" value="TreeGrafter"/>
</dbReference>
<dbReference type="GO" id="GO:0005829">
    <property type="term" value="C:cytosol"/>
    <property type="evidence" value="ECO:0007669"/>
    <property type="project" value="TreeGrafter"/>
</dbReference>
<proteinExistence type="inferred from homology"/>
<dbReference type="SUPFAM" id="SSF52374">
    <property type="entry name" value="Nucleotidylyl transferase"/>
    <property type="match status" value="1"/>
</dbReference>
<gene>
    <name evidence="7" type="ORF">EG028_08855</name>
</gene>
<dbReference type="InterPro" id="IPR020058">
    <property type="entry name" value="Glu/Gln-tRNA-synth_Ib_cat-dom"/>
</dbReference>
<name>A0A3N4MCY3_9BACT</name>
<dbReference type="GO" id="GO:0005524">
    <property type="term" value="F:ATP binding"/>
    <property type="evidence" value="ECO:0007669"/>
    <property type="project" value="UniProtKB-KW"/>
</dbReference>
<reference evidence="8" key="1">
    <citation type="submission" date="2018-11" db="EMBL/GenBank/DDBJ databases">
        <title>Chitinophaga lutea sp.nov., isolate from arsenic contaminated soil.</title>
        <authorList>
            <person name="Zong Y."/>
        </authorList>
    </citation>
    <scope>NUCLEOTIDE SEQUENCE [LARGE SCALE GENOMIC DNA]</scope>
    <source>
        <strain evidence="8">YLT18</strain>
    </source>
</reference>
<protein>
    <submittedName>
        <fullName evidence="7">tRNA glutamyl-Q synthetase</fullName>
    </submittedName>
</protein>
<comment type="similarity">
    <text evidence="5">Belongs to the class-I aminoacyl-tRNA synthetase family.</text>
</comment>
<dbReference type="EMBL" id="RMBX01000004">
    <property type="protein sequence ID" value="RPD41418.1"/>
    <property type="molecule type" value="Genomic_DNA"/>
</dbReference>
<evidence type="ECO:0000256" key="3">
    <source>
        <dbReference type="ARBA" id="ARBA00022840"/>
    </source>
</evidence>
<keyword evidence="1 5" id="KW-0436">Ligase</keyword>
<dbReference type="InterPro" id="IPR000924">
    <property type="entry name" value="Glu/Gln-tRNA-synth"/>
</dbReference>
<dbReference type="PRINTS" id="PR00987">
    <property type="entry name" value="TRNASYNTHGLU"/>
</dbReference>
<accession>A0A3N4MCY3</accession>
<keyword evidence="4 5" id="KW-0030">Aminoacyl-tRNA synthetase</keyword>
<dbReference type="InterPro" id="IPR001412">
    <property type="entry name" value="aa-tRNA-synth_I_CS"/>
</dbReference>
<dbReference type="OrthoDB" id="9807503at2"/>
<dbReference type="GO" id="GO:0004818">
    <property type="term" value="F:glutamate-tRNA ligase activity"/>
    <property type="evidence" value="ECO:0007669"/>
    <property type="project" value="TreeGrafter"/>
</dbReference>
<sequence length="333" mass="36857">MMCFLQISVHSPVCKVGRNDKLDGISGQTVILHCYKYFRMNRSRTRIAPTPSGFLHLGNVFSFAVTAALAEHTGAKTLLRIDDLDQHRVTPEYVQDIFDTLHFMGIPWQEGPADAEEYKTTYSQLHRMPLYEKALEQLQNNGQVFACACSRSQLAAAKPCVCKDIPLEQPGVSWRLRTDHSTPLTVRTISGATVETTLPLSMKDFVVKKKDGFPAYQLSSVADDGHYAVDLVVRGQDLWDSTLAQLYLARLLPGSPFPQTIFFHHPLLTDDPGRKLSKSAGDASIRFLRNEGRQPGDIYASIAGKMGLHITAGNYQELAAPVIEHALSGNGQT</sequence>
<dbReference type="PANTHER" id="PTHR43311">
    <property type="entry name" value="GLUTAMATE--TRNA LIGASE"/>
    <property type="match status" value="1"/>
</dbReference>
<evidence type="ECO:0000256" key="5">
    <source>
        <dbReference type="RuleBase" id="RU363037"/>
    </source>
</evidence>
<dbReference type="Proteomes" id="UP000279089">
    <property type="component" value="Unassembled WGS sequence"/>
</dbReference>
<evidence type="ECO:0000256" key="2">
    <source>
        <dbReference type="ARBA" id="ARBA00022741"/>
    </source>
</evidence>
<evidence type="ECO:0000259" key="6">
    <source>
        <dbReference type="Pfam" id="PF00749"/>
    </source>
</evidence>
<evidence type="ECO:0000256" key="1">
    <source>
        <dbReference type="ARBA" id="ARBA00022598"/>
    </source>
</evidence>
<evidence type="ECO:0000313" key="8">
    <source>
        <dbReference type="Proteomes" id="UP000279089"/>
    </source>
</evidence>
<dbReference type="PANTHER" id="PTHR43311:SF2">
    <property type="entry name" value="GLUTAMATE--TRNA LIGASE, MITOCHONDRIAL-RELATED"/>
    <property type="match status" value="1"/>
</dbReference>
<dbReference type="Pfam" id="PF00749">
    <property type="entry name" value="tRNA-synt_1c"/>
    <property type="match status" value="2"/>
</dbReference>
<organism evidence="7 8">
    <name type="scientific">Chitinophaga barathri</name>
    <dbReference type="NCBI Taxonomy" id="1647451"/>
    <lineage>
        <taxon>Bacteria</taxon>
        <taxon>Pseudomonadati</taxon>
        <taxon>Bacteroidota</taxon>
        <taxon>Chitinophagia</taxon>
        <taxon>Chitinophagales</taxon>
        <taxon>Chitinophagaceae</taxon>
        <taxon>Chitinophaga</taxon>
    </lineage>
</organism>
<comment type="caution">
    <text evidence="7">The sequence shown here is derived from an EMBL/GenBank/DDBJ whole genome shotgun (WGS) entry which is preliminary data.</text>
</comment>
<feature type="domain" description="Glutamyl/glutaminyl-tRNA synthetase class Ib catalytic" evidence="6">
    <location>
        <begin position="44"/>
        <end position="157"/>
    </location>
</feature>
<keyword evidence="3 5" id="KW-0067">ATP-binding</keyword>